<dbReference type="InterPro" id="IPR027939">
    <property type="entry name" value="NMT1/THI5"/>
</dbReference>
<dbReference type="Pfam" id="PF09084">
    <property type="entry name" value="NMT1"/>
    <property type="match status" value="1"/>
</dbReference>
<dbReference type="InterPro" id="IPR015168">
    <property type="entry name" value="SsuA/THI5"/>
</dbReference>
<keyword evidence="1" id="KW-0732">Signal</keyword>
<dbReference type="OrthoDB" id="9815602at2"/>
<reference evidence="3 4" key="1">
    <citation type="submission" date="2016-10" db="EMBL/GenBank/DDBJ databases">
        <authorList>
            <person name="de Groot N.N."/>
        </authorList>
    </citation>
    <scope>NUCLEOTIDE SEQUENCE [LARGE SCALE GENOMIC DNA]</scope>
    <source>
        <strain evidence="3 4">KHGC13</strain>
    </source>
</reference>
<feature type="domain" description="SsuA/THI5-like" evidence="2">
    <location>
        <begin position="57"/>
        <end position="268"/>
    </location>
</feature>
<dbReference type="PANTHER" id="PTHR31528">
    <property type="entry name" value="4-AMINO-5-HYDROXYMETHYL-2-METHYLPYRIMIDINE PHOSPHATE SYNTHASE THI11-RELATED"/>
    <property type="match status" value="1"/>
</dbReference>
<evidence type="ECO:0000259" key="2">
    <source>
        <dbReference type="Pfam" id="PF09084"/>
    </source>
</evidence>
<dbReference type="GeneID" id="78353967"/>
<dbReference type="PROSITE" id="PS51257">
    <property type="entry name" value="PROKAR_LIPOPROTEIN"/>
    <property type="match status" value="1"/>
</dbReference>
<organism evidence="3 4">
    <name type="scientific">Eubacterium pyruvativorans</name>
    <dbReference type="NCBI Taxonomy" id="155865"/>
    <lineage>
        <taxon>Bacteria</taxon>
        <taxon>Bacillati</taxon>
        <taxon>Bacillota</taxon>
        <taxon>Clostridia</taxon>
        <taxon>Eubacteriales</taxon>
        <taxon>Eubacteriaceae</taxon>
        <taxon>Eubacterium</taxon>
    </lineage>
</organism>
<dbReference type="STRING" id="155865.SAMN05216515_1047"/>
<dbReference type="RefSeq" id="WP_090162171.1">
    <property type="nucleotide sequence ID" value="NZ_CACVNK010000016.1"/>
</dbReference>
<dbReference type="EMBL" id="FPBT01000004">
    <property type="protein sequence ID" value="SFU42800.1"/>
    <property type="molecule type" value="Genomic_DNA"/>
</dbReference>
<gene>
    <name evidence="3" type="ORF">SAMN05216508_104124</name>
</gene>
<dbReference type="Gene3D" id="3.40.190.10">
    <property type="entry name" value="Periplasmic binding protein-like II"/>
    <property type="match status" value="2"/>
</dbReference>
<protein>
    <submittedName>
        <fullName evidence="3">Putative hydroxymethylpyrimidine transport system substrate-binding protein</fullName>
    </submittedName>
</protein>
<evidence type="ECO:0000313" key="3">
    <source>
        <dbReference type="EMBL" id="SFU42800.1"/>
    </source>
</evidence>
<proteinExistence type="predicted"/>
<feature type="signal peptide" evidence="1">
    <location>
        <begin position="1"/>
        <end position="30"/>
    </location>
</feature>
<dbReference type="PANTHER" id="PTHR31528:SF3">
    <property type="entry name" value="THIAMINE BIOSYNTHESIS PROTEIN HI_0357-RELATED"/>
    <property type="match status" value="1"/>
</dbReference>
<keyword evidence="4" id="KW-1185">Reference proteome</keyword>
<name>A0A1I7G2W6_9FIRM</name>
<dbReference type="AlphaFoldDB" id="A0A1I7G2W6"/>
<evidence type="ECO:0000256" key="1">
    <source>
        <dbReference type="SAM" id="SignalP"/>
    </source>
</evidence>
<dbReference type="SUPFAM" id="SSF53850">
    <property type="entry name" value="Periplasmic binding protein-like II"/>
    <property type="match status" value="1"/>
</dbReference>
<accession>A0A1I7G2W6</accession>
<feature type="chain" id="PRO_5011436770" evidence="1">
    <location>
        <begin position="31"/>
        <end position="348"/>
    </location>
</feature>
<dbReference type="GO" id="GO:0009228">
    <property type="term" value="P:thiamine biosynthetic process"/>
    <property type="evidence" value="ECO:0007669"/>
    <property type="project" value="InterPro"/>
</dbReference>
<evidence type="ECO:0000313" key="4">
    <source>
        <dbReference type="Proteomes" id="UP000198817"/>
    </source>
</evidence>
<dbReference type="Proteomes" id="UP000198817">
    <property type="component" value="Unassembled WGS sequence"/>
</dbReference>
<sequence>MKTKRFSKWSKVWAVLLAAVLAFGLSGCGAGTGSGSSGKKTKDGLKEVDVVLDWYPNAVHSFLYWAQEKGYFRKEGLKVKIISPAESVDAINFVASGKAQVGISYPIDTINAVVNKHMPVKAIGAVTQKQMVVMISLQSNSITKDFKTLKGKKIGYDGTNDSKVQIQAAASYAGLKPEDYELVDVGFDLTTALTSKKVDIVGGPMINDEVITLRNKGYKINVFPYTDYGVPECYGLVLDVNSEAYEKDPEMYKGFLRACRKGFRDMKSDENGTLDLIMKRMSSDSNPLNRKQQKGSYETLLPYMETKDGNFLTMNDATWNAFIKWMKQQGVTKELCKPSDVMIKPDFR</sequence>